<accession>A0A1Y2DME4</accession>
<sequence length="246" mass="28812">MKVFSTKPLINQRNFNNEFDFENEFEEFNLNKDFNEIFSQEISTFFSDVINENEQDKTIVPDQLTSDNLSKEKSKLKQKELLENEKNNDTINNKKQKLSNKGKEIAHNDDNDNQISITLLNEKGNEIEKVSQILNNNKEETEGERTEIENATQYLNNEDEVENNESEIDEIENENDSSINKINTESQPIDAENNNQITSSGGLYDSYRKKHDNKYILYDSDDEEDKRIMENILNSEIYEKIKNCIL</sequence>
<keyword evidence="1" id="KW-0175">Coiled coil</keyword>
<keyword evidence="3" id="KW-1185">Reference proteome</keyword>
<gene>
    <name evidence="2" type="ORF">LY90DRAFT_505824</name>
</gene>
<dbReference type="Proteomes" id="UP000193920">
    <property type="component" value="Unassembled WGS sequence"/>
</dbReference>
<dbReference type="EMBL" id="MCOG01000062">
    <property type="protein sequence ID" value="ORY60306.1"/>
    <property type="molecule type" value="Genomic_DNA"/>
</dbReference>
<proteinExistence type="predicted"/>
<comment type="caution">
    <text evidence="2">The sequence shown here is derived from an EMBL/GenBank/DDBJ whole genome shotgun (WGS) entry which is preliminary data.</text>
</comment>
<feature type="coiled-coil region" evidence="1">
    <location>
        <begin position="81"/>
        <end position="181"/>
    </location>
</feature>
<dbReference type="AlphaFoldDB" id="A0A1Y2DME4"/>
<evidence type="ECO:0000313" key="2">
    <source>
        <dbReference type="EMBL" id="ORY60306.1"/>
    </source>
</evidence>
<name>A0A1Y2DME4_9FUNG</name>
<reference evidence="2 3" key="1">
    <citation type="submission" date="2016-08" db="EMBL/GenBank/DDBJ databases">
        <title>A Parts List for Fungal Cellulosomes Revealed by Comparative Genomics.</title>
        <authorList>
            <consortium name="DOE Joint Genome Institute"/>
            <person name="Haitjema C.H."/>
            <person name="Gilmore S.P."/>
            <person name="Henske J.K."/>
            <person name="Solomon K.V."/>
            <person name="De Groot R."/>
            <person name="Kuo A."/>
            <person name="Mondo S.J."/>
            <person name="Salamov A.A."/>
            <person name="Labutti K."/>
            <person name="Zhao Z."/>
            <person name="Chiniquy J."/>
            <person name="Barry K."/>
            <person name="Brewer H.M."/>
            <person name="Purvine S.O."/>
            <person name="Wright A.T."/>
            <person name="Boxma B."/>
            <person name="Van Alen T."/>
            <person name="Hackstein J.H."/>
            <person name="Baker S.E."/>
            <person name="Grigoriev I.V."/>
            <person name="O'Malley M.A."/>
        </authorList>
    </citation>
    <scope>NUCLEOTIDE SEQUENCE [LARGE SCALE GENOMIC DNA]</scope>
    <source>
        <strain evidence="2 3">G1</strain>
    </source>
</reference>
<evidence type="ECO:0000313" key="3">
    <source>
        <dbReference type="Proteomes" id="UP000193920"/>
    </source>
</evidence>
<protein>
    <submittedName>
        <fullName evidence="2">Uncharacterized protein</fullName>
    </submittedName>
</protein>
<evidence type="ECO:0000256" key="1">
    <source>
        <dbReference type="SAM" id="Coils"/>
    </source>
</evidence>
<organism evidence="2 3">
    <name type="scientific">Neocallimastix californiae</name>
    <dbReference type="NCBI Taxonomy" id="1754190"/>
    <lineage>
        <taxon>Eukaryota</taxon>
        <taxon>Fungi</taxon>
        <taxon>Fungi incertae sedis</taxon>
        <taxon>Chytridiomycota</taxon>
        <taxon>Chytridiomycota incertae sedis</taxon>
        <taxon>Neocallimastigomycetes</taxon>
        <taxon>Neocallimastigales</taxon>
        <taxon>Neocallimastigaceae</taxon>
        <taxon>Neocallimastix</taxon>
    </lineage>
</organism>